<dbReference type="Proteomes" id="UP001500683">
    <property type="component" value="Unassembled WGS sequence"/>
</dbReference>
<keyword evidence="2" id="KW-0813">Transport</keyword>
<keyword evidence="11" id="KW-1185">Reference proteome</keyword>
<feature type="transmembrane region" description="Helical" evidence="8">
    <location>
        <begin position="366"/>
        <end position="389"/>
    </location>
</feature>
<evidence type="ECO:0000256" key="4">
    <source>
        <dbReference type="ARBA" id="ARBA00022692"/>
    </source>
</evidence>
<feature type="compositionally biased region" description="Low complexity" evidence="7">
    <location>
        <begin position="524"/>
        <end position="535"/>
    </location>
</feature>
<sequence length="535" mass="55105">MDPSAATASGPKAGRREWIGLIVLALPTLLLSLDFSVIYLAIPHLSTDLGADSTQQLWIADIYGFMVAGFLITMGTLGDRIGRRRLLLIGAALFGVASVVAAFSTSAEMLIATRAIMGITGATLMPSTLALISNMFKDPKESGMAIAAWMSCFMGGMALGPVVGGTMLDNFWWGSVFLLGVPVMVLLVVVGPILLPEYRDPDAGRLDMVSVLLSLLAILPIVYGLKELAKDGWAAVPVVTILVGVAFVPVFVIRQRGLASPLVDMSLFRNRTFSAALFVGLLVPMLQGGTYFLIAQHLQSVEGLEPIKAGLWLVPSTLIMIFAIGTGTALAARVRPGYVFTAGLLIGTVGYAVLSQVDGPDQLVKLWIGYAIMALGVGLPSGLGTALILGAAPPEKAGSASSISEASGELGMALGVAMLGSLATFVYRSELSGNVPGAVPPHSADIAEDNIAAAVSVAEGLPQPLGGQFLGTVRDAFADGLGTVAIVSGVIFAALAVFSAVMFRHIPPTGSQEGGDEAAEAEDAGVGSDAAAGPR</sequence>
<evidence type="ECO:0000256" key="5">
    <source>
        <dbReference type="ARBA" id="ARBA00022989"/>
    </source>
</evidence>
<feature type="transmembrane region" description="Helical" evidence="8">
    <location>
        <begin position="21"/>
        <end position="42"/>
    </location>
</feature>
<comment type="subcellular location">
    <subcellularLocation>
        <location evidence="1">Cell membrane</location>
        <topology evidence="1">Multi-pass membrane protein</topology>
    </subcellularLocation>
</comment>
<dbReference type="PROSITE" id="PS50850">
    <property type="entry name" value="MFS"/>
    <property type="match status" value="1"/>
</dbReference>
<dbReference type="EMBL" id="BAAAZG010000047">
    <property type="protein sequence ID" value="GAA4092539.1"/>
    <property type="molecule type" value="Genomic_DNA"/>
</dbReference>
<dbReference type="PANTHER" id="PTHR42718:SF47">
    <property type="entry name" value="METHYL VIOLOGEN RESISTANCE PROTEIN SMVA"/>
    <property type="match status" value="1"/>
</dbReference>
<feature type="domain" description="Major facilitator superfamily (MFS) profile" evidence="9">
    <location>
        <begin position="20"/>
        <end position="511"/>
    </location>
</feature>
<feature type="transmembrane region" description="Helical" evidence="8">
    <location>
        <begin position="480"/>
        <end position="503"/>
    </location>
</feature>
<dbReference type="CDD" id="cd17321">
    <property type="entry name" value="MFS_MMR_MDR_like"/>
    <property type="match status" value="1"/>
</dbReference>
<feature type="transmembrane region" description="Helical" evidence="8">
    <location>
        <begin position="232"/>
        <end position="253"/>
    </location>
</feature>
<protein>
    <submittedName>
        <fullName evidence="10">MFS transporter</fullName>
    </submittedName>
</protein>
<feature type="transmembrane region" description="Helical" evidence="8">
    <location>
        <begin position="171"/>
        <end position="194"/>
    </location>
</feature>
<feature type="transmembrane region" description="Helical" evidence="8">
    <location>
        <begin position="206"/>
        <end position="226"/>
    </location>
</feature>
<keyword evidence="6 8" id="KW-0472">Membrane</keyword>
<dbReference type="Pfam" id="PF07690">
    <property type="entry name" value="MFS_1"/>
    <property type="match status" value="1"/>
</dbReference>
<keyword evidence="3" id="KW-1003">Cell membrane</keyword>
<feature type="transmembrane region" description="Helical" evidence="8">
    <location>
        <begin position="273"/>
        <end position="294"/>
    </location>
</feature>
<dbReference type="Gene3D" id="1.20.1250.20">
    <property type="entry name" value="MFS general substrate transporter like domains"/>
    <property type="match status" value="1"/>
</dbReference>
<organism evidence="10 11">
    <name type="scientific">Actinomadura miaoliensis</name>
    <dbReference type="NCBI Taxonomy" id="430685"/>
    <lineage>
        <taxon>Bacteria</taxon>
        <taxon>Bacillati</taxon>
        <taxon>Actinomycetota</taxon>
        <taxon>Actinomycetes</taxon>
        <taxon>Streptosporangiales</taxon>
        <taxon>Thermomonosporaceae</taxon>
        <taxon>Actinomadura</taxon>
    </lineage>
</organism>
<feature type="transmembrane region" description="Helical" evidence="8">
    <location>
        <begin position="111"/>
        <end position="132"/>
    </location>
</feature>
<evidence type="ECO:0000256" key="1">
    <source>
        <dbReference type="ARBA" id="ARBA00004651"/>
    </source>
</evidence>
<evidence type="ECO:0000256" key="7">
    <source>
        <dbReference type="SAM" id="MobiDB-lite"/>
    </source>
</evidence>
<gene>
    <name evidence="10" type="ORF">GCM10022214_62770</name>
</gene>
<feature type="compositionally biased region" description="Acidic residues" evidence="7">
    <location>
        <begin position="514"/>
        <end position="523"/>
    </location>
</feature>
<feature type="transmembrane region" description="Helical" evidence="8">
    <location>
        <begin position="86"/>
        <end position="105"/>
    </location>
</feature>
<keyword evidence="5 8" id="KW-1133">Transmembrane helix</keyword>
<evidence type="ECO:0000256" key="2">
    <source>
        <dbReference type="ARBA" id="ARBA00022448"/>
    </source>
</evidence>
<dbReference type="InterPro" id="IPR011701">
    <property type="entry name" value="MFS"/>
</dbReference>
<comment type="caution">
    <text evidence="10">The sequence shown here is derived from an EMBL/GenBank/DDBJ whole genome shotgun (WGS) entry which is preliminary data.</text>
</comment>
<dbReference type="PANTHER" id="PTHR42718">
    <property type="entry name" value="MAJOR FACILITATOR SUPERFAMILY MULTIDRUG TRANSPORTER MFSC"/>
    <property type="match status" value="1"/>
</dbReference>
<evidence type="ECO:0000313" key="10">
    <source>
        <dbReference type="EMBL" id="GAA4092539.1"/>
    </source>
</evidence>
<keyword evidence="4 8" id="KW-0812">Transmembrane</keyword>
<name>A0ABP7WMX8_9ACTN</name>
<dbReference type="SUPFAM" id="SSF103473">
    <property type="entry name" value="MFS general substrate transporter"/>
    <property type="match status" value="1"/>
</dbReference>
<feature type="transmembrane region" description="Helical" evidence="8">
    <location>
        <begin position="144"/>
        <end position="165"/>
    </location>
</feature>
<feature type="region of interest" description="Disordered" evidence="7">
    <location>
        <begin position="509"/>
        <end position="535"/>
    </location>
</feature>
<accession>A0ABP7WMX8</accession>
<dbReference type="RefSeq" id="WP_344954814.1">
    <property type="nucleotide sequence ID" value="NZ_BAAAZG010000047.1"/>
</dbReference>
<reference evidence="11" key="1">
    <citation type="journal article" date="2019" name="Int. J. Syst. Evol. Microbiol.">
        <title>The Global Catalogue of Microorganisms (GCM) 10K type strain sequencing project: providing services to taxonomists for standard genome sequencing and annotation.</title>
        <authorList>
            <consortium name="The Broad Institute Genomics Platform"/>
            <consortium name="The Broad Institute Genome Sequencing Center for Infectious Disease"/>
            <person name="Wu L."/>
            <person name="Ma J."/>
        </authorList>
    </citation>
    <scope>NUCLEOTIDE SEQUENCE [LARGE SCALE GENOMIC DNA]</scope>
    <source>
        <strain evidence="11">JCM 16702</strain>
    </source>
</reference>
<dbReference type="InterPro" id="IPR036259">
    <property type="entry name" value="MFS_trans_sf"/>
</dbReference>
<evidence type="ECO:0000256" key="6">
    <source>
        <dbReference type="ARBA" id="ARBA00023136"/>
    </source>
</evidence>
<feature type="transmembrane region" description="Helical" evidence="8">
    <location>
        <begin position="309"/>
        <end position="330"/>
    </location>
</feature>
<evidence type="ECO:0000313" key="11">
    <source>
        <dbReference type="Proteomes" id="UP001500683"/>
    </source>
</evidence>
<feature type="transmembrane region" description="Helical" evidence="8">
    <location>
        <begin position="337"/>
        <end position="354"/>
    </location>
</feature>
<dbReference type="InterPro" id="IPR020846">
    <property type="entry name" value="MFS_dom"/>
</dbReference>
<evidence type="ECO:0000256" key="8">
    <source>
        <dbReference type="SAM" id="Phobius"/>
    </source>
</evidence>
<evidence type="ECO:0000259" key="9">
    <source>
        <dbReference type="PROSITE" id="PS50850"/>
    </source>
</evidence>
<proteinExistence type="predicted"/>
<evidence type="ECO:0000256" key="3">
    <source>
        <dbReference type="ARBA" id="ARBA00022475"/>
    </source>
</evidence>
<feature type="transmembrane region" description="Helical" evidence="8">
    <location>
        <begin position="57"/>
        <end position="74"/>
    </location>
</feature>
<feature type="transmembrane region" description="Helical" evidence="8">
    <location>
        <begin position="410"/>
        <end position="427"/>
    </location>
</feature>